<dbReference type="PRINTS" id="PR00465">
    <property type="entry name" value="EP450IV"/>
</dbReference>
<keyword evidence="5 6" id="KW-0349">Heme</keyword>
<dbReference type="EMBL" id="CBTN010000059">
    <property type="protein sequence ID" value="CDH58698.1"/>
    <property type="molecule type" value="Genomic_DNA"/>
</dbReference>
<dbReference type="OrthoDB" id="1844152at2759"/>
<dbReference type="Proteomes" id="UP000027586">
    <property type="component" value="Unassembled WGS sequence"/>
</dbReference>
<gene>
    <name evidence="7" type="ORF">LCOR_09548.1</name>
</gene>
<comment type="caution">
    <text evidence="7">The sequence shown here is derived from an EMBL/GenBank/DDBJ whole genome shotgun (WGS) entry which is preliminary data.</text>
</comment>
<dbReference type="CDD" id="cd11041">
    <property type="entry name" value="CYP503A1-like"/>
    <property type="match status" value="1"/>
</dbReference>
<reference evidence="7" key="1">
    <citation type="submission" date="2013-08" db="EMBL/GenBank/DDBJ databases">
        <title>Gene expansion shapes genome architecture in the human pathogen Lichtheimia corymbifera: an evolutionary genomics analysis in the ancient terrestrial Mucorales (Mucoromycotina).</title>
        <authorList>
            <person name="Schwartze V.U."/>
            <person name="Winter S."/>
            <person name="Shelest E."/>
            <person name="Marcet-Houben M."/>
            <person name="Horn F."/>
            <person name="Wehner S."/>
            <person name="Hoffmann K."/>
            <person name="Riege K."/>
            <person name="Sammeth M."/>
            <person name="Nowrousian M."/>
            <person name="Valiante V."/>
            <person name="Linde J."/>
            <person name="Jacobsen I.D."/>
            <person name="Marz M."/>
            <person name="Brakhage A.A."/>
            <person name="Gabaldon T."/>
            <person name="Bocker S."/>
            <person name="Voigt K."/>
        </authorList>
    </citation>
    <scope>NUCLEOTIDE SEQUENCE [LARGE SCALE GENOMIC DNA]</scope>
    <source>
        <strain evidence="7">FSU 9682</strain>
    </source>
</reference>
<evidence type="ECO:0000313" key="8">
    <source>
        <dbReference type="Proteomes" id="UP000027586"/>
    </source>
</evidence>
<dbReference type="GO" id="GO:0005506">
    <property type="term" value="F:iron ion binding"/>
    <property type="evidence" value="ECO:0007669"/>
    <property type="project" value="InterPro"/>
</dbReference>
<dbReference type="InterPro" id="IPR017972">
    <property type="entry name" value="Cyt_P450_CS"/>
</dbReference>
<evidence type="ECO:0000313" key="7">
    <source>
        <dbReference type="EMBL" id="CDH58698.1"/>
    </source>
</evidence>
<dbReference type="GO" id="GO:0020037">
    <property type="term" value="F:heme binding"/>
    <property type="evidence" value="ECO:0007669"/>
    <property type="project" value="InterPro"/>
</dbReference>
<keyword evidence="8" id="KW-1185">Reference proteome</keyword>
<dbReference type="STRING" id="1263082.A0A068S8J3"/>
<dbReference type="SUPFAM" id="SSF48264">
    <property type="entry name" value="Cytochrome P450"/>
    <property type="match status" value="1"/>
</dbReference>
<dbReference type="PROSITE" id="PS00086">
    <property type="entry name" value="CYTOCHROME_P450"/>
    <property type="match status" value="1"/>
</dbReference>
<keyword evidence="3 5" id="KW-0479">Metal-binding</keyword>
<evidence type="ECO:0000256" key="4">
    <source>
        <dbReference type="ARBA" id="ARBA00023004"/>
    </source>
</evidence>
<dbReference type="PANTHER" id="PTHR46206:SF7">
    <property type="entry name" value="P450, PUTATIVE (EUROFUNG)-RELATED"/>
    <property type="match status" value="1"/>
</dbReference>
<dbReference type="VEuPathDB" id="FungiDB:LCOR_09548.1"/>
<sequence length="530" mass="59871">MSSLNILSLLDNKHINAFFDNPSRAQSGIIAGSVAIVSLCAAYSLGSRLRGSNNGVPLVPYTFPIIGSTKEYQADPQAFIEKWTAKLGPVFRVHLFGRIHTVVSDRYVREVFLNNDFDFLKGTGKRFDTLLLTDTTLEDVDIEVFRTVVMKHLTKEMKHYTPRVVEHLTAGGDEKLGDATEPKELVHLFPLLQHMVAKASASIFVGTELAADDAVVETCKNIAIDIGSELGPSSYIMDAFPSLARLRMWYIGKYGKAINKHRQHLLHALGPVIDKRLAAAEKGGDWDRPQDILQDIIETINLTLDNPKRHILPVKWLLALFFASIHTTSENSTIVLYRIMQNPEIIDVLLEEQNEILEKHYGTNIDYSDTTKLFTGEVIKEMVKLDSVCREAMRSRNSYLELPHTYVGKSRITLSCGAVIEPGHDVLINMWGNHRDAKIQRDTIGDHHDFKPFRFVGLDRQSTKIGDDFLMFGQGRHACPGRWFAIQEIKTIVSVLIRYYKLTPKGPITFPTHPRMPMPTGEVIIQRRQE</sequence>
<feature type="binding site" description="axial binding residue" evidence="5">
    <location>
        <position position="479"/>
    </location>
    <ligand>
        <name>heme</name>
        <dbReference type="ChEBI" id="CHEBI:30413"/>
    </ligand>
    <ligandPart>
        <name>Fe</name>
        <dbReference type="ChEBI" id="CHEBI:18248"/>
    </ligandPart>
</feature>
<keyword evidence="6" id="KW-0503">Monooxygenase</keyword>
<dbReference type="InterPro" id="IPR002403">
    <property type="entry name" value="Cyt_P450_E_grp-IV"/>
</dbReference>
<keyword evidence="4 5" id="KW-0408">Iron</keyword>
<name>A0A068S8J3_9FUNG</name>
<evidence type="ECO:0000256" key="3">
    <source>
        <dbReference type="ARBA" id="ARBA00022723"/>
    </source>
</evidence>
<dbReference type="Gene3D" id="1.10.630.10">
    <property type="entry name" value="Cytochrome P450"/>
    <property type="match status" value="1"/>
</dbReference>
<dbReference type="InterPro" id="IPR036396">
    <property type="entry name" value="Cyt_P450_sf"/>
</dbReference>
<dbReference type="Pfam" id="PF00067">
    <property type="entry name" value="p450"/>
    <property type="match status" value="1"/>
</dbReference>
<evidence type="ECO:0000256" key="2">
    <source>
        <dbReference type="ARBA" id="ARBA00010617"/>
    </source>
</evidence>
<protein>
    <submittedName>
        <fullName evidence="7">Cytochrome p450</fullName>
    </submittedName>
</protein>
<accession>A0A068S8J3</accession>
<keyword evidence="6" id="KW-0560">Oxidoreductase</keyword>
<dbReference type="GO" id="GO:0016705">
    <property type="term" value="F:oxidoreductase activity, acting on paired donors, with incorporation or reduction of molecular oxygen"/>
    <property type="evidence" value="ECO:0007669"/>
    <property type="project" value="InterPro"/>
</dbReference>
<dbReference type="PANTHER" id="PTHR46206">
    <property type="entry name" value="CYTOCHROME P450"/>
    <property type="match status" value="1"/>
</dbReference>
<evidence type="ECO:0000256" key="6">
    <source>
        <dbReference type="RuleBase" id="RU000461"/>
    </source>
</evidence>
<comment type="similarity">
    <text evidence="2 6">Belongs to the cytochrome P450 family.</text>
</comment>
<dbReference type="GO" id="GO:0004497">
    <property type="term" value="F:monooxygenase activity"/>
    <property type="evidence" value="ECO:0007669"/>
    <property type="project" value="UniProtKB-KW"/>
</dbReference>
<organism evidence="7 8">
    <name type="scientific">Lichtheimia corymbifera JMRC:FSU:9682</name>
    <dbReference type="NCBI Taxonomy" id="1263082"/>
    <lineage>
        <taxon>Eukaryota</taxon>
        <taxon>Fungi</taxon>
        <taxon>Fungi incertae sedis</taxon>
        <taxon>Mucoromycota</taxon>
        <taxon>Mucoromycotina</taxon>
        <taxon>Mucoromycetes</taxon>
        <taxon>Mucorales</taxon>
        <taxon>Lichtheimiaceae</taxon>
        <taxon>Lichtheimia</taxon>
    </lineage>
</organism>
<proteinExistence type="inferred from homology"/>
<evidence type="ECO:0000256" key="1">
    <source>
        <dbReference type="ARBA" id="ARBA00001971"/>
    </source>
</evidence>
<dbReference type="AlphaFoldDB" id="A0A068S8J3"/>
<evidence type="ECO:0000256" key="5">
    <source>
        <dbReference type="PIRSR" id="PIRSR602403-1"/>
    </source>
</evidence>
<comment type="cofactor">
    <cofactor evidence="1 5">
        <name>heme</name>
        <dbReference type="ChEBI" id="CHEBI:30413"/>
    </cofactor>
</comment>
<dbReference type="InterPro" id="IPR001128">
    <property type="entry name" value="Cyt_P450"/>
</dbReference>